<dbReference type="Gene3D" id="3.40.50.300">
    <property type="entry name" value="P-loop containing nucleotide triphosphate hydrolases"/>
    <property type="match status" value="1"/>
</dbReference>
<keyword evidence="4" id="KW-0547">Nucleotide-binding</keyword>
<dbReference type="PANTHER" id="PTHR48041">
    <property type="entry name" value="ABC TRANSPORTER G FAMILY MEMBER 28"/>
    <property type="match status" value="1"/>
</dbReference>
<feature type="chain" id="PRO_5026300194" description="ABC transporter domain-containing protein" evidence="9">
    <location>
        <begin position="20"/>
        <end position="899"/>
    </location>
</feature>
<evidence type="ECO:0000313" key="12">
    <source>
        <dbReference type="Proteomes" id="UP000481153"/>
    </source>
</evidence>
<evidence type="ECO:0000256" key="9">
    <source>
        <dbReference type="SAM" id="SignalP"/>
    </source>
</evidence>
<dbReference type="InterPro" id="IPR013525">
    <property type="entry name" value="ABC2_TM"/>
</dbReference>
<evidence type="ECO:0000256" key="1">
    <source>
        <dbReference type="ARBA" id="ARBA00004141"/>
    </source>
</evidence>
<evidence type="ECO:0000259" key="10">
    <source>
        <dbReference type="PROSITE" id="PS50893"/>
    </source>
</evidence>
<dbReference type="PROSITE" id="PS50893">
    <property type="entry name" value="ABC_TRANSPORTER_2"/>
    <property type="match status" value="1"/>
</dbReference>
<feature type="transmembrane region" description="Helical" evidence="8">
    <location>
        <begin position="771"/>
        <end position="791"/>
    </location>
</feature>
<dbReference type="GO" id="GO:0005524">
    <property type="term" value="F:ATP binding"/>
    <property type="evidence" value="ECO:0007669"/>
    <property type="project" value="UniProtKB-KW"/>
</dbReference>
<comment type="subcellular location">
    <subcellularLocation>
        <location evidence="1">Membrane</location>
        <topology evidence="1">Multi-pass membrane protein</topology>
    </subcellularLocation>
</comment>
<feature type="signal peptide" evidence="9">
    <location>
        <begin position="1"/>
        <end position="19"/>
    </location>
</feature>
<dbReference type="InterPro" id="IPR003593">
    <property type="entry name" value="AAA+_ATPase"/>
</dbReference>
<dbReference type="SMART" id="SM00382">
    <property type="entry name" value="AAA"/>
    <property type="match status" value="1"/>
</dbReference>
<dbReference type="EMBL" id="VJMJ01000093">
    <property type="protein sequence ID" value="KAF0735847.1"/>
    <property type="molecule type" value="Genomic_DNA"/>
</dbReference>
<protein>
    <recommendedName>
        <fullName evidence="10">ABC transporter domain-containing protein</fullName>
    </recommendedName>
</protein>
<evidence type="ECO:0000256" key="8">
    <source>
        <dbReference type="SAM" id="Phobius"/>
    </source>
</evidence>
<keyword evidence="9" id="KW-0732">Signal</keyword>
<feature type="transmembrane region" description="Helical" evidence="8">
    <location>
        <begin position="743"/>
        <end position="764"/>
    </location>
</feature>
<keyword evidence="5" id="KW-0067">ATP-binding</keyword>
<keyword evidence="6 8" id="KW-1133">Transmembrane helix</keyword>
<name>A0A6G0X770_9STRA</name>
<evidence type="ECO:0000256" key="5">
    <source>
        <dbReference type="ARBA" id="ARBA00022840"/>
    </source>
</evidence>
<evidence type="ECO:0000256" key="2">
    <source>
        <dbReference type="ARBA" id="ARBA00022448"/>
    </source>
</evidence>
<keyword evidence="7 8" id="KW-0472">Membrane</keyword>
<keyword evidence="3 8" id="KW-0812">Transmembrane</keyword>
<dbReference type="PROSITE" id="PS00211">
    <property type="entry name" value="ABC_TRANSPORTER_1"/>
    <property type="match status" value="1"/>
</dbReference>
<sequence length="899" mass="96851">MNNLPRLVAAAVFLSAVLGAPTCKGPNEVINSDGTQCTCLKDFLGLNCRQCRTESACTKLDSSTHCAVGFSYSTSMKSKTYTCTLSDTLQAVFSDGAMGLNCDTTNKTCTMAVYKTATGPQGAHAVDCNMKDCSFSDTTVKCGTLSCLCTDMCGAVAKELFEVTLANKPVSLVTSGNSSVKVNIDGSPLPLEGTCSASSCESSKVMDELAGGSTGSSSGSTPPPASTYSKALIVSLSTVVALVGGIAFLLCCFYSLFLAKLRRSAASSSERTLEDPLQTNGFVVATAGDRFEFTDISCMSREKFRLKSLKLEEASVHAPKTILHEVSGSVHRGQLLGLMGPSGSGKTTLLNALAGVANGTTEFTGSITLDGHPLPANYRQVAAYVQQDDCLFATLTVRESIEYSAFLRLPSTLSLASKQQMVTKVIDELHLSHVADSRIGNASVRGVSGGERRRVSIGMELVTQPQMLFLDEPTSGLDSASANSLVALLSTVAKSGRIVVMSVHQPSTKSFLKLDKVLLLAKGKIMYSGPSSTVASYFANLGMPCNENENIADHILDCASDLDQMTALHDAWLSNKDQISHADTVVQTTMMTLNAFEKTDDPNWKRSTLMELQVLFIRTLRNTFRQKSLFILHLAISALLGLITGLIFMGLQNNLAGFQNRMGAFFFTLTFFGFGTLSSMDAFIQERQLFLKEAGARYYGAWSYYFAKASIDLATLRVIPAIVFACIFYYIMGLNAPADRFLLFTTTLVLFNVAVGSLSMFISIASKTVGIANLIATVWLLENVLFGGFLLNVQSMKAGVAWLQWTSLFKYAFEVMMTNELSGLLLTFDAAGYVSVPVYGEVYLRTIGMDINNQMRDVVLLIGLLVVFNVASFVLLQMQVPRAPRLTLKPKQVAAKPAI</sequence>
<dbReference type="GO" id="GO:0016887">
    <property type="term" value="F:ATP hydrolysis activity"/>
    <property type="evidence" value="ECO:0007669"/>
    <property type="project" value="InterPro"/>
</dbReference>
<evidence type="ECO:0000256" key="3">
    <source>
        <dbReference type="ARBA" id="ARBA00022692"/>
    </source>
</evidence>
<accession>A0A6G0X770</accession>
<dbReference type="InterPro" id="IPR050352">
    <property type="entry name" value="ABCG_transporters"/>
</dbReference>
<dbReference type="InterPro" id="IPR017871">
    <property type="entry name" value="ABC_transporter-like_CS"/>
</dbReference>
<keyword evidence="2" id="KW-0813">Transport</keyword>
<dbReference type="GO" id="GO:0140359">
    <property type="term" value="F:ABC-type transporter activity"/>
    <property type="evidence" value="ECO:0007669"/>
    <property type="project" value="InterPro"/>
</dbReference>
<dbReference type="InterPro" id="IPR003439">
    <property type="entry name" value="ABC_transporter-like_ATP-bd"/>
</dbReference>
<organism evidence="11 12">
    <name type="scientific">Aphanomyces euteiches</name>
    <dbReference type="NCBI Taxonomy" id="100861"/>
    <lineage>
        <taxon>Eukaryota</taxon>
        <taxon>Sar</taxon>
        <taxon>Stramenopiles</taxon>
        <taxon>Oomycota</taxon>
        <taxon>Saprolegniomycetes</taxon>
        <taxon>Saprolegniales</taxon>
        <taxon>Verrucalvaceae</taxon>
        <taxon>Aphanomyces</taxon>
    </lineage>
</organism>
<evidence type="ECO:0000256" key="6">
    <source>
        <dbReference type="ARBA" id="ARBA00022989"/>
    </source>
</evidence>
<evidence type="ECO:0000313" key="11">
    <source>
        <dbReference type="EMBL" id="KAF0735847.1"/>
    </source>
</evidence>
<proteinExistence type="predicted"/>
<feature type="transmembrane region" description="Helical" evidence="8">
    <location>
        <begin position="705"/>
        <end position="731"/>
    </location>
</feature>
<dbReference type="Pfam" id="PF01061">
    <property type="entry name" value="ABC2_membrane"/>
    <property type="match status" value="1"/>
</dbReference>
<feature type="transmembrane region" description="Helical" evidence="8">
    <location>
        <begin position="858"/>
        <end position="876"/>
    </location>
</feature>
<dbReference type="AlphaFoldDB" id="A0A6G0X770"/>
<gene>
    <name evidence="11" type="ORF">Ae201684_007851</name>
</gene>
<evidence type="ECO:0000256" key="4">
    <source>
        <dbReference type="ARBA" id="ARBA00022741"/>
    </source>
</evidence>
<dbReference type="InterPro" id="IPR027417">
    <property type="entry name" value="P-loop_NTPase"/>
</dbReference>
<dbReference type="InterPro" id="IPR043926">
    <property type="entry name" value="ABCG_dom"/>
</dbReference>
<dbReference type="Proteomes" id="UP000481153">
    <property type="component" value="Unassembled WGS sequence"/>
</dbReference>
<feature type="transmembrane region" description="Helical" evidence="8">
    <location>
        <begin position="629"/>
        <end position="651"/>
    </location>
</feature>
<dbReference type="VEuPathDB" id="FungiDB:AeMF1_014388"/>
<reference evidence="11 12" key="1">
    <citation type="submission" date="2019-07" db="EMBL/GenBank/DDBJ databases">
        <title>Genomics analysis of Aphanomyces spp. identifies a new class of oomycete effector associated with host adaptation.</title>
        <authorList>
            <person name="Gaulin E."/>
        </authorList>
    </citation>
    <scope>NUCLEOTIDE SEQUENCE [LARGE SCALE GENOMIC DNA]</scope>
    <source>
        <strain evidence="11 12">ATCC 201684</strain>
    </source>
</reference>
<comment type="caution">
    <text evidence="11">The sequence shown here is derived from an EMBL/GenBank/DDBJ whole genome shotgun (WGS) entry which is preliminary data.</text>
</comment>
<dbReference type="Pfam" id="PF19055">
    <property type="entry name" value="ABC2_membrane_7"/>
    <property type="match status" value="1"/>
</dbReference>
<feature type="domain" description="ABC transporter" evidence="10">
    <location>
        <begin position="304"/>
        <end position="547"/>
    </location>
</feature>
<dbReference type="Pfam" id="PF00005">
    <property type="entry name" value="ABC_tran"/>
    <property type="match status" value="1"/>
</dbReference>
<dbReference type="GO" id="GO:0016020">
    <property type="term" value="C:membrane"/>
    <property type="evidence" value="ECO:0007669"/>
    <property type="project" value="UniProtKB-SubCell"/>
</dbReference>
<feature type="transmembrane region" description="Helical" evidence="8">
    <location>
        <begin position="663"/>
        <end position="684"/>
    </location>
</feature>
<evidence type="ECO:0000256" key="7">
    <source>
        <dbReference type="ARBA" id="ARBA00023136"/>
    </source>
</evidence>
<dbReference type="SUPFAM" id="SSF52540">
    <property type="entry name" value="P-loop containing nucleoside triphosphate hydrolases"/>
    <property type="match status" value="1"/>
</dbReference>
<keyword evidence="12" id="KW-1185">Reference proteome</keyword>
<dbReference type="PANTHER" id="PTHR48041:SF2">
    <property type="entry name" value="ATP-DEPENDENT PERMEASE-RELATED"/>
    <property type="match status" value="1"/>
</dbReference>
<feature type="transmembrane region" description="Helical" evidence="8">
    <location>
        <begin position="232"/>
        <end position="259"/>
    </location>
</feature>